<feature type="region of interest" description="Disordered" evidence="1">
    <location>
        <begin position="530"/>
        <end position="581"/>
    </location>
</feature>
<dbReference type="EMBL" id="LGTL01000022">
    <property type="protein sequence ID" value="KPA75922.1"/>
    <property type="molecule type" value="Genomic_DNA"/>
</dbReference>
<feature type="compositionally biased region" description="Low complexity" evidence="1">
    <location>
        <begin position="780"/>
        <end position="794"/>
    </location>
</feature>
<dbReference type="GeneID" id="26908375"/>
<evidence type="ECO:0000256" key="2">
    <source>
        <dbReference type="SAM" id="Phobius"/>
    </source>
</evidence>
<feature type="region of interest" description="Disordered" evidence="1">
    <location>
        <begin position="71"/>
        <end position="112"/>
    </location>
</feature>
<keyword evidence="2" id="KW-0812">Transmembrane</keyword>
<keyword evidence="2" id="KW-0472">Membrane</keyword>
<keyword evidence="2" id="KW-1133">Transmembrane helix</keyword>
<reference evidence="3 4" key="1">
    <citation type="submission" date="2015-07" db="EMBL/GenBank/DDBJ databases">
        <title>High-quality genome of monoxenous trypanosomatid Leptomonas pyrrhocoris.</title>
        <authorList>
            <person name="Flegontov P."/>
            <person name="Butenko A."/>
            <person name="Firsov S."/>
            <person name="Vlcek C."/>
            <person name="Logacheva M.D."/>
            <person name="Field M."/>
            <person name="Filatov D."/>
            <person name="Flegontova O."/>
            <person name="Gerasimov E."/>
            <person name="Jackson A.P."/>
            <person name="Kelly S."/>
            <person name="Opperdoes F."/>
            <person name="O'Reilly A."/>
            <person name="Votypka J."/>
            <person name="Yurchenko V."/>
            <person name="Lukes J."/>
        </authorList>
    </citation>
    <scope>NUCLEOTIDE SEQUENCE [LARGE SCALE GENOMIC DNA]</scope>
    <source>
        <strain evidence="3">H10</strain>
    </source>
</reference>
<evidence type="ECO:0000313" key="3">
    <source>
        <dbReference type="EMBL" id="KPA75922.1"/>
    </source>
</evidence>
<feature type="compositionally biased region" description="Acidic residues" evidence="1">
    <location>
        <begin position="179"/>
        <end position="188"/>
    </location>
</feature>
<keyword evidence="4" id="KW-1185">Reference proteome</keyword>
<proteinExistence type="predicted"/>
<feature type="transmembrane region" description="Helical" evidence="2">
    <location>
        <begin position="6"/>
        <end position="32"/>
    </location>
</feature>
<comment type="caution">
    <text evidence="3">The sequence shown here is derived from an EMBL/GenBank/DDBJ whole genome shotgun (WGS) entry which is preliminary data.</text>
</comment>
<feature type="compositionally biased region" description="Acidic residues" evidence="1">
    <location>
        <begin position="286"/>
        <end position="295"/>
    </location>
</feature>
<feature type="compositionally biased region" description="Low complexity" evidence="1">
    <location>
        <begin position="79"/>
        <end position="101"/>
    </location>
</feature>
<feature type="region of interest" description="Disordered" evidence="1">
    <location>
        <begin position="780"/>
        <end position="799"/>
    </location>
</feature>
<sequence>MGLSRYLPYAVLCVYYAWCATVLFTADLLLFVPRYFLVERHDTRSRWLGWRGEAQLQPLLPTAFQYARANAEDGADSEGGTPSISSNTTTTTSSSSSNSSSSRRHRGGSGSANMSVTCCVLAREGVARIRSLRSSMQPWWGQPQQTAVVRPTRTSSTATSSSSSPDVSDTSYTLRDTDDSGEDAEEEGGTVSLKDSPLGVVGIARSNAVSSDTAEDDDQEGIDGAGDASEDTQEASGSSRNSRQKRRAAMTKQCHAAQEAGAPVTDALFHGVDVRADLKGGNGDVQNEEVEEGEGESAMRAAVPAWCMVVFRRHDNNTISRIKASHTRASRDEDEEPPASRIAGQYGFLPPWYAAHARAQLLLAHVDPIFRMLAEVMCLRGWAASSPQTGKDTAKPSSSVEHARSFSRDSASFRCTAPVLLVVACRRFLSGLYVFCQVMAHTLVRVLFAIVQGSFPSLSPLGKTSGTAKVAAAAATATLAGLAGGPFHRLQRALRTRVARHVADTHHTFDVFAVTAATVPTNDGWPFTSSSTAAVHDDSSGGDAAQATAEKGDSVKTPLGASGHHPQRQPPSRRVSAARPVTSCRRSLGVYWLHGRQPNPTEAPCGTSSAAPAPPLVILLLCPSLLQGNGLYPFAVARISRICQLLTLAGEWRQAAGNASSRGEKEEENGAAAAAAAFASAAPAQWHAAVPVVELATYTNASGVADAISRPSLTLKDLRLVVHRLRSLEQQPSSSSQKSSTDPPASTSAARRVVIVAVGWSEAASLLLELAMTQQQPQQNTAAAAAASPSSQSRQDAEDSAHLDGLICLSHTLSSTFQLLPQQCDTSLAVMQPLQRSSGLAVSSPSMTTLAQRRRSEVAAHDNGYVEKSSERHENSLMGLSFASLLPSPHIPRVLSRLTTGPARLLLLLTRQQMIADNLIAQRHRQEEEGEETAKEKDGGGGGGGARRRRRSAALLRRFTELPRRA</sequence>
<dbReference type="AlphaFoldDB" id="A0A0N0DSH0"/>
<organism evidence="3 4">
    <name type="scientific">Leptomonas pyrrhocoris</name>
    <name type="common">Firebug parasite</name>
    <dbReference type="NCBI Taxonomy" id="157538"/>
    <lineage>
        <taxon>Eukaryota</taxon>
        <taxon>Discoba</taxon>
        <taxon>Euglenozoa</taxon>
        <taxon>Kinetoplastea</taxon>
        <taxon>Metakinetoplastina</taxon>
        <taxon>Trypanosomatida</taxon>
        <taxon>Trypanosomatidae</taxon>
        <taxon>Leishmaniinae</taxon>
        <taxon>Leptomonas</taxon>
    </lineage>
</organism>
<feature type="compositionally biased region" description="Basic and acidic residues" evidence="1">
    <location>
        <begin position="924"/>
        <end position="939"/>
    </location>
</feature>
<feature type="region of interest" description="Disordered" evidence="1">
    <location>
        <begin position="924"/>
        <end position="966"/>
    </location>
</feature>
<feature type="compositionally biased region" description="Low complexity" evidence="1">
    <location>
        <begin position="149"/>
        <end position="171"/>
    </location>
</feature>
<name>A0A0N0DSH0_LEPPY</name>
<dbReference type="Proteomes" id="UP000037923">
    <property type="component" value="Unassembled WGS sequence"/>
</dbReference>
<evidence type="ECO:0000256" key="1">
    <source>
        <dbReference type="SAM" id="MobiDB-lite"/>
    </source>
</evidence>
<feature type="compositionally biased region" description="Polar residues" evidence="1">
    <location>
        <begin position="137"/>
        <end position="147"/>
    </location>
</feature>
<dbReference type="OrthoDB" id="5954035at2759"/>
<feature type="region of interest" description="Disordered" evidence="1">
    <location>
        <begin position="137"/>
        <end position="259"/>
    </location>
</feature>
<accession>A0A0N0DSH0</accession>
<protein>
    <submittedName>
        <fullName evidence="3">Uncharacterized protein</fullName>
    </submittedName>
</protein>
<feature type="region of interest" description="Disordered" evidence="1">
    <location>
        <begin position="729"/>
        <end position="748"/>
    </location>
</feature>
<dbReference type="VEuPathDB" id="TriTrypDB:LpyrH10_22_0500"/>
<gene>
    <name evidence="3" type="ORF">ABB37_08090</name>
</gene>
<evidence type="ECO:0000313" key="4">
    <source>
        <dbReference type="Proteomes" id="UP000037923"/>
    </source>
</evidence>
<dbReference type="RefSeq" id="XP_015654361.1">
    <property type="nucleotide sequence ID" value="XM_015806966.1"/>
</dbReference>
<feature type="region of interest" description="Disordered" evidence="1">
    <location>
        <begin position="277"/>
        <end position="297"/>
    </location>
</feature>